<dbReference type="OrthoDB" id="47494at2759"/>
<dbReference type="InterPro" id="IPR002938">
    <property type="entry name" value="FAD-bd"/>
</dbReference>
<name>A0A6A6PZ75_9PEZI</name>
<dbReference type="PANTHER" id="PTHR47178">
    <property type="entry name" value="MONOOXYGENASE, FAD-BINDING"/>
    <property type="match status" value="1"/>
</dbReference>
<reference evidence="7" key="1">
    <citation type="journal article" date="2020" name="Stud. Mycol.">
        <title>101 Dothideomycetes genomes: a test case for predicting lifestyles and emergence of pathogens.</title>
        <authorList>
            <person name="Haridas S."/>
            <person name="Albert R."/>
            <person name="Binder M."/>
            <person name="Bloem J."/>
            <person name="Labutti K."/>
            <person name="Salamov A."/>
            <person name="Andreopoulos B."/>
            <person name="Baker S."/>
            <person name="Barry K."/>
            <person name="Bills G."/>
            <person name="Bluhm B."/>
            <person name="Cannon C."/>
            <person name="Castanera R."/>
            <person name="Culley D."/>
            <person name="Daum C."/>
            <person name="Ezra D."/>
            <person name="Gonzalez J."/>
            <person name="Henrissat B."/>
            <person name="Kuo A."/>
            <person name="Liang C."/>
            <person name="Lipzen A."/>
            <person name="Lutzoni F."/>
            <person name="Magnuson J."/>
            <person name="Mondo S."/>
            <person name="Nolan M."/>
            <person name="Ohm R."/>
            <person name="Pangilinan J."/>
            <person name="Park H.-J."/>
            <person name="Ramirez L."/>
            <person name="Alfaro M."/>
            <person name="Sun H."/>
            <person name="Tritt A."/>
            <person name="Yoshinaga Y."/>
            <person name="Zwiers L.-H."/>
            <person name="Turgeon B."/>
            <person name="Goodwin S."/>
            <person name="Spatafora J."/>
            <person name="Crous P."/>
            <person name="Grigoriev I."/>
        </authorList>
    </citation>
    <scope>NUCLEOTIDE SEQUENCE</scope>
    <source>
        <strain evidence="7">CBS 113389</strain>
    </source>
</reference>
<dbReference type="Proteomes" id="UP000799767">
    <property type="component" value="Unassembled WGS sequence"/>
</dbReference>
<evidence type="ECO:0000259" key="6">
    <source>
        <dbReference type="Pfam" id="PF01494"/>
    </source>
</evidence>
<dbReference type="RefSeq" id="XP_033591999.1">
    <property type="nucleotide sequence ID" value="XM_033736780.1"/>
</dbReference>
<sequence>MLFSDNDPILIIGAGVSGLVLAQGLKHRGIPFRLFERNASIANKKQGYRFRCEQPGLEALQQTLAPELWDLIETTHAKHTPFVMVGLDIRTGEKIGESNRVSPETKAGAKAYPIDRPWFRELLYLGIEEDIVFGKAFESYELLDGGSSGKRVRVHFEDKTTATGRLLVAADGVRSRVRRQFLPDMKQVDVGRMVIWGRTPDVKAMRSILPPEALSTWASWAVDDGHPARSLLWAPVEWPGDLPKLSGGKLSAQSEYVNCVFNSETNKDVLANAGSLKHKLDWMNEVMADWNPALKELYQRQDPESLTLIPMYSCTPNIPEWQAQPCLTFLGDAIHAMLPTGGIGGLTAIMDARDLCLAIASARDGDEEGWVKQLQGYETEMRRRGAAAIEHSFQGGKRMWAGKDWWEYETLV</sequence>
<evidence type="ECO:0000256" key="2">
    <source>
        <dbReference type="ARBA" id="ARBA00022630"/>
    </source>
</evidence>
<dbReference type="GO" id="GO:0004497">
    <property type="term" value="F:monooxygenase activity"/>
    <property type="evidence" value="ECO:0007669"/>
    <property type="project" value="UniProtKB-KW"/>
</dbReference>
<dbReference type="InterPro" id="IPR036188">
    <property type="entry name" value="FAD/NAD-bd_sf"/>
</dbReference>
<evidence type="ECO:0000256" key="5">
    <source>
        <dbReference type="ARBA" id="ARBA00023033"/>
    </source>
</evidence>
<evidence type="ECO:0000313" key="7">
    <source>
        <dbReference type="EMBL" id="KAF2485430.1"/>
    </source>
</evidence>
<dbReference type="SUPFAM" id="SSF51905">
    <property type="entry name" value="FAD/NAD(P)-binding domain"/>
    <property type="match status" value="1"/>
</dbReference>
<dbReference type="AlphaFoldDB" id="A0A6A6PZ75"/>
<evidence type="ECO:0000313" key="8">
    <source>
        <dbReference type="Proteomes" id="UP000799767"/>
    </source>
</evidence>
<dbReference type="PRINTS" id="PR00420">
    <property type="entry name" value="RNGMNOXGNASE"/>
</dbReference>
<evidence type="ECO:0000256" key="4">
    <source>
        <dbReference type="ARBA" id="ARBA00023002"/>
    </source>
</evidence>
<dbReference type="PANTHER" id="PTHR47178:SF5">
    <property type="entry name" value="FAD-BINDING DOMAIN-CONTAINING PROTEIN"/>
    <property type="match status" value="1"/>
</dbReference>
<keyword evidence="8" id="KW-1185">Reference proteome</keyword>
<gene>
    <name evidence="7" type="ORF">BDY17DRAFT_322273</name>
</gene>
<feature type="domain" description="FAD-binding" evidence="6">
    <location>
        <begin position="9"/>
        <end position="186"/>
    </location>
</feature>
<keyword evidence="4" id="KW-0560">Oxidoreductase</keyword>
<keyword evidence="2" id="KW-0285">Flavoprotein</keyword>
<proteinExistence type="predicted"/>
<accession>A0A6A6PZ75</accession>
<protein>
    <recommendedName>
        <fullName evidence="6">FAD-binding domain-containing protein</fullName>
    </recommendedName>
</protein>
<keyword evidence="5" id="KW-0503">Monooxygenase</keyword>
<evidence type="ECO:0000256" key="3">
    <source>
        <dbReference type="ARBA" id="ARBA00022827"/>
    </source>
</evidence>
<comment type="cofactor">
    <cofactor evidence="1">
        <name>FAD</name>
        <dbReference type="ChEBI" id="CHEBI:57692"/>
    </cofactor>
</comment>
<organism evidence="7 8">
    <name type="scientific">Neohortaea acidophila</name>
    <dbReference type="NCBI Taxonomy" id="245834"/>
    <lineage>
        <taxon>Eukaryota</taxon>
        <taxon>Fungi</taxon>
        <taxon>Dikarya</taxon>
        <taxon>Ascomycota</taxon>
        <taxon>Pezizomycotina</taxon>
        <taxon>Dothideomycetes</taxon>
        <taxon>Dothideomycetidae</taxon>
        <taxon>Mycosphaerellales</taxon>
        <taxon>Teratosphaeriaceae</taxon>
        <taxon>Neohortaea</taxon>
    </lineage>
</organism>
<dbReference type="Gene3D" id="3.50.50.60">
    <property type="entry name" value="FAD/NAD(P)-binding domain"/>
    <property type="match status" value="1"/>
</dbReference>
<dbReference type="Pfam" id="PF01494">
    <property type="entry name" value="FAD_binding_3"/>
    <property type="match status" value="2"/>
</dbReference>
<evidence type="ECO:0000256" key="1">
    <source>
        <dbReference type="ARBA" id="ARBA00001974"/>
    </source>
</evidence>
<feature type="domain" description="FAD-binding" evidence="6">
    <location>
        <begin position="329"/>
        <end position="391"/>
    </location>
</feature>
<keyword evidence="3" id="KW-0274">FAD</keyword>
<dbReference type="GeneID" id="54477782"/>
<dbReference type="GO" id="GO:0071949">
    <property type="term" value="F:FAD binding"/>
    <property type="evidence" value="ECO:0007669"/>
    <property type="project" value="InterPro"/>
</dbReference>
<dbReference type="EMBL" id="MU001633">
    <property type="protein sequence ID" value="KAF2485430.1"/>
    <property type="molecule type" value="Genomic_DNA"/>
</dbReference>